<comment type="similarity">
    <text evidence="1 5 6">Belongs to the EF-Ts family.</text>
</comment>
<dbReference type="Pfam" id="PF00889">
    <property type="entry name" value="EF_TS"/>
    <property type="match status" value="1"/>
</dbReference>
<dbReference type="Gene3D" id="1.10.286.20">
    <property type="match status" value="1"/>
</dbReference>
<proteinExistence type="inferred from homology"/>
<dbReference type="RefSeq" id="WP_149306597.1">
    <property type="nucleotide sequence ID" value="NZ_SRSD01000003.1"/>
</dbReference>
<keyword evidence="10" id="KW-1185">Reference proteome</keyword>
<dbReference type="FunFam" id="1.10.286.20:FF:000001">
    <property type="entry name" value="Elongation factor Ts"/>
    <property type="match status" value="1"/>
</dbReference>
<keyword evidence="5" id="KW-0963">Cytoplasm</keyword>
<feature type="region of interest" description="Involved in Mg(2+) ion dislocation from EF-Tu" evidence="5">
    <location>
        <begin position="81"/>
        <end position="84"/>
    </location>
</feature>
<evidence type="ECO:0000259" key="8">
    <source>
        <dbReference type="Pfam" id="PF00889"/>
    </source>
</evidence>
<comment type="subcellular location">
    <subcellularLocation>
        <location evidence="5 7">Cytoplasm</location>
    </subcellularLocation>
</comment>
<evidence type="ECO:0000256" key="1">
    <source>
        <dbReference type="ARBA" id="ARBA00005532"/>
    </source>
</evidence>
<dbReference type="Gene3D" id="3.30.479.20">
    <property type="entry name" value="Elongation factor Ts, dimerisation domain"/>
    <property type="match status" value="1"/>
</dbReference>
<dbReference type="SUPFAM" id="SSF54713">
    <property type="entry name" value="Elongation factor Ts (EF-Ts), dimerisation domain"/>
    <property type="match status" value="1"/>
</dbReference>
<evidence type="ECO:0000256" key="6">
    <source>
        <dbReference type="RuleBase" id="RU000642"/>
    </source>
</evidence>
<dbReference type="Gene3D" id="1.10.8.10">
    <property type="entry name" value="DNA helicase RuvA subunit, C-terminal domain"/>
    <property type="match status" value="1"/>
</dbReference>
<dbReference type="PANTHER" id="PTHR11741">
    <property type="entry name" value="ELONGATION FACTOR TS"/>
    <property type="match status" value="1"/>
</dbReference>
<name>A0A5A9XKI9_9BACT</name>
<evidence type="ECO:0000256" key="7">
    <source>
        <dbReference type="RuleBase" id="RU000643"/>
    </source>
</evidence>
<evidence type="ECO:0000256" key="3">
    <source>
        <dbReference type="ARBA" id="ARBA00022768"/>
    </source>
</evidence>
<protein>
    <recommendedName>
        <fullName evidence="2 5">Elongation factor Ts</fullName>
        <shortName evidence="5">EF-Ts</shortName>
    </recommendedName>
</protein>
<dbReference type="InterPro" id="IPR018101">
    <property type="entry name" value="Transl_elong_Ts_CS"/>
</dbReference>
<evidence type="ECO:0000256" key="5">
    <source>
        <dbReference type="HAMAP-Rule" id="MF_00050"/>
    </source>
</evidence>
<reference evidence="9 10" key="1">
    <citation type="submission" date="2019-04" db="EMBL/GenBank/DDBJ databases">
        <title>Geobacter ruber sp. nov., ferric-reducing bacteria isolated from paddy soil.</title>
        <authorList>
            <person name="Xu Z."/>
            <person name="Masuda Y."/>
            <person name="Itoh H."/>
            <person name="Senoo K."/>
        </authorList>
    </citation>
    <scope>NUCLEOTIDE SEQUENCE [LARGE SCALE GENOMIC DNA]</scope>
    <source>
        <strain evidence="9 10">Red88</strain>
    </source>
</reference>
<organism evidence="9 10">
    <name type="scientific">Oryzomonas rubra</name>
    <dbReference type="NCBI Taxonomy" id="2509454"/>
    <lineage>
        <taxon>Bacteria</taxon>
        <taxon>Pseudomonadati</taxon>
        <taxon>Thermodesulfobacteriota</taxon>
        <taxon>Desulfuromonadia</taxon>
        <taxon>Geobacterales</taxon>
        <taxon>Geobacteraceae</taxon>
        <taxon>Oryzomonas</taxon>
    </lineage>
</organism>
<evidence type="ECO:0000313" key="10">
    <source>
        <dbReference type="Proteomes" id="UP000324298"/>
    </source>
</evidence>
<dbReference type="FunFam" id="1.10.8.10:FF:000001">
    <property type="entry name" value="Elongation factor Ts"/>
    <property type="match status" value="1"/>
</dbReference>
<evidence type="ECO:0000313" key="9">
    <source>
        <dbReference type="EMBL" id="KAA0893280.1"/>
    </source>
</evidence>
<accession>A0A5A9XKI9</accession>
<evidence type="ECO:0000256" key="4">
    <source>
        <dbReference type="ARBA" id="ARBA00022917"/>
    </source>
</evidence>
<dbReference type="Proteomes" id="UP000324298">
    <property type="component" value="Unassembled WGS sequence"/>
</dbReference>
<dbReference type="AlphaFoldDB" id="A0A5A9XKI9"/>
<dbReference type="InterPro" id="IPR014039">
    <property type="entry name" value="Transl_elong_EFTs/EF1B_dimer"/>
</dbReference>
<gene>
    <name evidence="5 9" type="primary">tsf</name>
    <name evidence="9" type="ORF">ET418_05545</name>
</gene>
<keyword evidence="4 5" id="KW-0648">Protein biosynthesis</keyword>
<dbReference type="PANTHER" id="PTHR11741:SF0">
    <property type="entry name" value="ELONGATION FACTOR TS, MITOCHONDRIAL"/>
    <property type="match status" value="1"/>
</dbReference>
<dbReference type="PROSITE" id="PS01126">
    <property type="entry name" value="EF_TS_1"/>
    <property type="match status" value="1"/>
</dbReference>
<dbReference type="InterPro" id="IPR036402">
    <property type="entry name" value="EF-Ts_dimer_sf"/>
</dbReference>
<comment type="caution">
    <text evidence="9">The sequence shown here is derived from an EMBL/GenBank/DDBJ whole genome shotgun (WGS) entry which is preliminary data.</text>
</comment>
<keyword evidence="3 5" id="KW-0251">Elongation factor</keyword>
<sequence length="216" mass="23636">MAVTAAQINELRKSTGAGMLDCKKALEESTGDFEKAVDYLRKKGLAAAAKKAGRAATEGAVGCYIHAGGKIGVMVEINCETDFVAKNENFQVFVKDIAMHIAAASPTCVRREEVPADVLEREKEIYRAKARETGKPENIIEKIIEGQVNKFYADVCLLEQAYVKDTDKTIEQYLNETIAKIGENMSIRRFTKYVLGEGLEKKESDFAAEVAAAAGM</sequence>
<dbReference type="EMBL" id="SRSD01000003">
    <property type="protein sequence ID" value="KAA0893280.1"/>
    <property type="molecule type" value="Genomic_DNA"/>
</dbReference>
<dbReference type="NCBIfam" id="TIGR00116">
    <property type="entry name" value="tsf"/>
    <property type="match status" value="2"/>
</dbReference>
<dbReference type="GO" id="GO:0003746">
    <property type="term" value="F:translation elongation factor activity"/>
    <property type="evidence" value="ECO:0007669"/>
    <property type="project" value="UniProtKB-UniRule"/>
</dbReference>
<dbReference type="InterPro" id="IPR009060">
    <property type="entry name" value="UBA-like_sf"/>
</dbReference>
<dbReference type="InterPro" id="IPR001816">
    <property type="entry name" value="Transl_elong_EFTs/EF1B"/>
</dbReference>
<dbReference type="OrthoDB" id="9808348at2"/>
<dbReference type="HAMAP" id="MF_00050">
    <property type="entry name" value="EF_Ts"/>
    <property type="match status" value="1"/>
</dbReference>
<feature type="domain" description="Translation elongation factor EFTs/EF1B dimerisation" evidence="8">
    <location>
        <begin position="93"/>
        <end position="176"/>
    </location>
</feature>
<dbReference type="GO" id="GO:0005737">
    <property type="term" value="C:cytoplasm"/>
    <property type="evidence" value="ECO:0007669"/>
    <property type="project" value="UniProtKB-SubCell"/>
</dbReference>
<comment type="function">
    <text evidence="5 6">Associates with the EF-Tu.GDP complex and induces the exchange of GDP to GTP. It remains bound to the aminoacyl-tRNA.EF-Tu.GTP complex up to the GTP hydrolysis stage on the ribosome.</text>
</comment>
<dbReference type="PROSITE" id="PS01127">
    <property type="entry name" value="EF_TS_2"/>
    <property type="match status" value="1"/>
</dbReference>
<dbReference type="CDD" id="cd14275">
    <property type="entry name" value="UBA_EF-Ts"/>
    <property type="match status" value="1"/>
</dbReference>
<dbReference type="SUPFAM" id="SSF46934">
    <property type="entry name" value="UBA-like"/>
    <property type="match status" value="1"/>
</dbReference>
<evidence type="ECO:0000256" key="2">
    <source>
        <dbReference type="ARBA" id="ARBA00016956"/>
    </source>
</evidence>